<dbReference type="GO" id="GO:0007130">
    <property type="term" value="P:synaptonemal complex assembly"/>
    <property type="evidence" value="ECO:0007669"/>
    <property type="project" value="InterPro"/>
</dbReference>
<evidence type="ECO:0008006" key="4">
    <source>
        <dbReference type="Google" id="ProtNLM"/>
    </source>
</evidence>
<feature type="compositionally biased region" description="Low complexity" evidence="1">
    <location>
        <begin position="42"/>
        <end position="56"/>
    </location>
</feature>
<evidence type="ECO:0000313" key="2">
    <source>
        <dbReference type="EMBL" id="KAK7922562.1"/>
    </source>
</evidence>
<evidence type="ECO:0000313" key="3">
    <source>
        <dbReference type="Proteomes" id="UP001460270"/>
    </source>
</evidence>
<comment type="caution">
    <text evidence="2">The sequence shown here is derived from an EMBL/GenBank/DDBJ whole genome shotgun (WGS) entry which is preliminary data.</text>
</comment>
<evidence type="ECO:0000256" key="1">
    <source>
        <dbReference type="SAM" id="MobiDB-lite"/>
    </source>
</evidence>
<dbReference type="Pfam" id="PF15191">
    <property type="entry name" value="Synaptonemal_3"/>
    <property type="match status" value="1"/>
</dbReference>
<dbReference type="GO" id="GO:0007283">
    <property type="term" value="P:spermatogenesis"/>
    <property type="evidence" value="ECO:0007669"/>
    <property type="project" value="InterPro"/>
</dbReference>
<sequence>MLPHSKINFHSVEILEQREQNRDRNQTSCSDFQLFNLYTMATSSTSSSPPESPQTTANTSDDHLQLNKDLEGMIEELENISVQLTCLAYDMVAVRTNPELVMSVQKLRDAYQKCKATILGEKLANSSEAVRSYRLCWSSG</sequence>
<proteinExistence type="predicted"/>
<dbReference type="InterPro" id="IPR028145">
    <property type="entry name" value="Synaptonemal_3"/>
</dbReference>
<keyword evidence="3" id="KW-1185">Reference proteome</keyword>
<dbReference type="Proteomes" id="UP001460270">
    <property type="component" value="Unassembled WGS sequence"/>
</dbReference>
<dbReference type="PANTHER" id="PTHR36686">
    <property type="entry name" value="SYNAPTONEMAL COMPLEX CENTRAL ELEMENT PROTEIN 3"/>
    <property type="match status" value="1"/>
</dbReference>
<dbReference type="GO" id="GO:0007131">
    <property type="term" value="P:reciprocal meiotic recombination"/>
    <property type="evidence" value="ECO:0007669"/>
    <property type="project" value="InterPro"/>
</dbReference>
<dbReference type="AlphaFoldDB" id="A0AAW0PES0"/>
<organism evidence="2 3">
    <name type="scientific">Mugilogobius chulae</name>
    <name type="common">yellowstripe goby</name>
    <dbReference type="NCBI Taxonomy" id="88201"/>
    <lineage>
        <taxon>Eukaryota</taxon>
        <taxon>Metazoa</taxon>
        <taxon>Chordata</taxon>
        <taxon>Craniata</taxon>
        <taxon>Vertebrata</taxon>
        <taxon>Euteleostomi</taxon>
        <taxon>Actinopterygii</taxon>
        <taxon>Neopterygii</taxon>
        <taxon>Teleostei</taxon>
        <taxon>Neoteleostei</taxon>
        <taxon>Acanthomorphata</taxon>
        <taxon>Gobiaria</taxon>
        <taxon>Gobiiformes</taxon>
        <taxon>Gobioidei</taxon>
        <taxon>Gobiidae</taxon>
        <taxon>Gobionellinae</taxon>
        <taxon>Mugilogobius</taxon>
    </lineage>
</organism>
<reference evidence="3" key="1">
    <citation type="submission" date="2024-04" db="EMBL/GenBank/DDBJ databases">
        <title>Salinicola lusitanus LLJ914,a marine bacterium isolated from the Okinawa Trough.</title>
        <authorList>
            <person name="Li J."/>
        </authorList>
    </citation>
    <scope>NUCLEOTIDE SEQUENCE [LARGE SCALE GENOMIC DNA]</scope>
</reference>
<name>A0AAW0PES0_9GOBI</name>
<dbReference type="EMBL" id="JBBPFD010000006">
    <property type="protein sequence ID" value="KAK7922562.1"/>
    <property type="molecule type" value="Genomic_DNA"/>
</dbReference>
<protein>
    <recommendedName>
        <fullName evidence="4">Synaptonemal complex central element protein 3</fullName>
    </recommendedName>
</protein>
<dbReference type="PANTHER" id="PTHR36686:SF1">
    <property type="entry name" value="SYNAPTONEMAL COMPLEX CENTRAL ELEMENT PROTEIN 3"/>
    <property type="match status" value="1"/>
</dbReference>
<gene>
    <name evidence="2" type="ORF">WMY93_009464</name>
</gene>
<feature type="region of interest" description="Disordered" evidence="1">
    <location>
        <begin position="42"/>
        <end position="61"/>
    </location>
</feature>
<accession>A0AAW0PES0</accession>